<dbReference type="AlphaFoldDB" id="A0ABD5XXA4"/>
<keyword evidence="2" id="KW-0378">Hydrolase</keyword>
<dbReference type="GO" id="GO:0004519">
    <property type="term" value="F:endonuclease activity"/>
    <property type="evidence" value="ECO:0007669"/>
    <property type="project" value="UniProtKB-KW"/>
</dbReference>
<evidence type="ECO:0000313" key="2">
    <source>
        <dbReference type="EMBL" id="MFC7139767.1"/>
    </source>
</evidence>
<dbReference type="InterPro" id="IPR002711">
    <property type="entry name" value="HNH"/>
</dbReference>
<keyword evidence="2" id="KW-0540">Nuclease</keyword>
<evidence type="ECO:0000313" key="3">
    <source>
        <dbReference type="Proteomes" id="UP001596432"/>
    </source>
</evidence>
<dbReference type="Pfam" id="PF01844">
    <property type="entry name" value="HNH"/>
    <property type="match status" value="1"/>
</dbReference>
<comment type="caution">
    <text evidence="2">The sequence shown here is derived from an EMBL/GenBank/DDBJ whole genome shotgun (WGS) entry which is preliminary data.</text>
</comment>
<protein>
    <submittedName>
        <fullName evidence="2">HNH endonuclease</fullName>
    </submittedName>
</protein>
<dbReference type="Proteomes" id="UP001596432">
    <property type="component" value="Unassembled WGS sequence"/>
</dbReference>
<dbReference type="GeneID" id="96992386"/>
<reference evidence="2 3" key="1">
    <citation type="journal article" date="2019" name="Int. J. Syst. Evol. Microbiol.">
        <title>The Global Catalogue of Microorganisms (GCM) 10K type strain sequencing project: providing services to taxonomists for standard genome sequencing and annotation.</title>
        <authorList>
            <consortium name="The Broad Institute Genomics Platform"/>
            <consortium name="The Broad Institute Genome Sequencing Center for Infectious Disease"/>
            <person name="Wu L."/>
            <person name="Ma J."/>
        </authorList>
    </citation>
    <scope>NUCLEOTIDE SEQUENCE [LARGE SCALE GENOMIC DNA]</scope>
    <source>
        <strain evidence="2 3">XZYJT29</strain>
    </source>
</reference>
<evidence type="ECO:0000259" key="1">
    <source>
        <dbReference type="SMART" id="SM00507"/>
    </source>
</evidence>
<dbReference type="RefSeq" id="WP_382261444.1">
    <property type="nucleotide sequence ID" value="NZ_CP118158.1"/>
</dbReference>
<dbReference type="InterPro" id="IPR003615">
    <property type="entry name" value="HNH_nuc"/>
</dbReference>
<sequence length="124" mass="14101">MFGRGSGVSARWDDPDTYEGKYPPDWDFRRKAVYERDNYTCQHCGVRSGPHAGDGGAVLHAHHQIPLNRGGGNHLENLATVCQSCHDRAHGHPTGRNYENRGYNGVRILRRTGNIFMRIIRRFL</sequence>
<dbReference type="InterPro" id="IPR052892">
    <property type="entry name" value="NA-targeting_endonuclease"/>
</dbReference>
<feature type="domain" description="HNH nuclease" evidence="1">
    <location>
        <begin position="28"/>
        <end position="87"/>
    </location>
</feature>
<keyword evidence="2" id="KW-0255">Endonuclease</keyword>
<gene>
    <name evidence="2" type="ORF">ACFQMA_07935</name>
</gene>
<accession>A0ABD5XXA4</accession>
<dbReference type="PANTHER" id="PTHR33877:SF2">
    <property type="entry name" value="OS07G0170200 PROTEIN"/>
    <property type="match status" value="1"/>
</dbReference>
<name>A0ABD5XXA4_9EURY</name>
<dbReference type="EMBL" id="JBHTAS010000001">
    <property type="protein sequence ID" value="MFC7139767.1"/>
    <property type="molecule type" value="Genomic_DNA"/>
</dbReference>
<dbReference type="Gene3D" id="1.10.30.50">
    <property type="match status" value="1"/>
</dbReference>
<dbReference type="PANTHER" id="PTHR33877">
    <property type="entry name" value="SLL1193 PROTEIN"/>
    <property type="match status" value="1"/>
</dbReference>
<organism evidence="2 3">
    <name type="scientific">Halosimplex aquaticum</name>
    <dbReference type="NCBI Taxonomy" id="3026162"/>
    <lineage>
        <taxon>Archaea</taxon>
        <taxon>Methanobacteriati</taxon>
        <taxon>Methanobacteriota</taxon>
        <taxon>Stenosarchaea group</taxon>
        <taxon>Halobacteria</taxon>
        <taxon>Halobacteriales</taxon>
        <taxon>Haloarculaceae</taxon>
        <taxon>Halosimplex</taxon>
    </lineage>
</organism>
<dbReference type="CDD" id="cd00085">
    <property type="entry name" value="HNHc"/>
    <property type="match status" value="1"/>
</dbReference>
<keyword evidence="3" id="KW-1185">Reference proteome</keyword>
<proteinExistence type="predicted"/>
<dbReference type="SMART" id="SM00507">
    <property type="entry name" value="HNHc"/>
    <property type="match status" value="1"/>
</dbReference>